<protein>
    <recommendedName>
        <fullName evidence="4">Transposase</fullName>
    </recommendedName>
</protein>
<evidence type="ECO:0000313" key="2">
    <source>
        <dbReference type="EMBL" id="GAA2661349.1"/>
    </source>
</evidence>
<accession>A0ABN3RUT7</accession>
<organism evidence="2 3">
    <name type="scientific">Streptomyces lunalinharesii</name>
    <dbReference type="NCBI Taxonomy" id="333384"/>
    <lineage>
        <taxon>Bacteria</taxon>
        <taxon>Bacillati</taxon>
        <taxon>Actinomycetota</taxon>
        <taxon>Actinomycetes</taxon>
        <taxon>Kitasatosporales</taxon>
        <taxon>Streptomycetaceae</taxon>
        <taxon>Streptomyces</taxon>
    </lineage>
</organism>
<evidence type="ECO:0008006" key="4">
    <source>
        <dbReference type="Google" id="ProtNLM"/>
    </source>
</evidence>
<keyword evidence="3" id="KW-1185">Reference proteome</keyword>
<reference evidence="2 3" key="1">
    <citation type="journal article" date="2019" name="Int. J. Syst. Evol. Microbiol.">
        <title>The Global Catalogue of Microorganisms (GCM) 10K type strain sequencing project: providing services to taxonomists for standard genome sequencing and annotation.</title>
        <authorList>
            <consortium name="The Broad Institute Genomics Platform"/>
            <consortium name="The Broad Institute Genome Sequencing Center for Infectious Disease"/>
            <person name="Wu L."/>
            <person name="Ma J."/>
        </authorList>
    </citation>
    <scope>NUCLEOTIDE SEQUENCE [LARGE SCALE GENOMIC DNA]</scope>
    <source>
        <strain evidence="2 3">JCM 16374</strain>
    </source>
</reference>
<comment type="caution">
    <text evidence="2">The sequence shown here is derived from an EMBL/GenBank/DDBJ whole genome shotgun (WGS) entry which is preliminary data.</text>
</comment>
<dbReference type="Proteomes" id="UP001500994">
    <property type="component" value="Unassembled WGS sequence"/>
</dbReference>
<feature type="region of interest" description="Disordered" evidence="1">
    <location>
        <begin position="32"/>
        <end position="74"/>
    </location>
</feature>
<evidence type="ECO:0000313" key="3">
    <source>
        <dbReference type="Proteomes" id="UP001500994"/>
    </source>
</evidence>
<proteinExistence type="predicted"/>
<sequence>MTGSSAPINWAVNATIIAKSAASWTARLGAIPAEGTGEGSWQQKGHGGRPGTAAGSRAATPQERRNGTDGHPTV</sequence>
<gene>
    <name evidence="2" type="ORF">GCM10009864_30870</name>
</gene>
<evidence type="ECO:0000256" key="1">
    <source>
        <dbReference type="SAM" id="MobiDB-lite"/>
    </source>
</evidence>
<dbReference type="EMBL" id="BAAARK010000008">
    <property type="protein sequence ID" value="GAA2661349.1"/>
    <property type="molecule type" value="Genomic_DNA"/>
</dbReference>
<name>A0ABN3RUT7_9ACTN</name>